<sequence>MTIETTKQALEKWHQMIKTGDLTNLNDLLADDVVFSSPVAFKPYEGKHVVFFILTNVIQVFENFTYHRDFYTEDGENVVLEFSANVSGKSLKGIDMVRFNAQGKIIDFEVMIRPMSGLAALAEKMGARFAQYQPNSTE</sequence>
<evidence type="ECO:0000259" key="1">
    <source>
        <dbReference type="Pfam" id="PF12680"/>
    </source>
</evidence>
<dbReference type="SUPFAM" id="SSF54427">
    <property type="entry name" value="NTF2-like"/>
    <property type="match status" value="1"/>
</dbReference>
<evidence type="ECO:0000313" key="2">
    <source>
        <dbReference type="EMBL" id="ENW05067.1"/>
    </source>
</evidence>
<comment type="caution">
    <text evidence="2">The sequence shown here is derived from an EMBL/GenBank/DDBJ whole genome shotgun (WGS) entry which is preliminary data.</text>
</comment>
<dbReference type="PATRIC" id="fig|1217649.3.peg.1737"/>
<dbReference type="OrthoDB" id="1163083at2"/>
<reference evidence="2 3" key="1">
    <citation type="submission" date="2013-02" db="EMBL/GenBank/DDBJ databases">
        <title>The Genome Sequence of Acinetobacter beijerinckii ANC 3835.</title>
        <authorList>
            <consortium name="The Broad Institute Genome Sequencing Platform"/>
            <consortium name="The Broad Institute Genome Sequencing Center for Infectious Disease"/>
            <person name="Cerqueira G."/>
            <person name="Feldgarden M."/>
            <person name="Courvalin P."/>
            <person name="Perichon B."/>
            <person name="Grillot-Courvalin C."/>
            <person name="Clermont D."/>
            <person name="Rocha E."/>
            <person name="Yoon E.-J."/>
            <person name="Nemec A."/>
            <person name="Walker B."/>
            <person name="Young S.K."/>
            <person name="Zeng Q."/>
            <person name="Gargeya S."/>
            <person name="Fitzgerald M."/>
            <person name="Haas B."/>
            <person name="Abouelleil A."/>
            <person name="Alvarado L."/>
            <person name="Arachchi H.M."/>
            <person name="Berlin A.M."/>
            <person name="Chapman S.B."/>
            <person name="Dewar J."/>
            <person name="Goldberg J."/>
            <person name="Griggs A."/>
            <person name="Gujja S."/>
            <person name="Hansen M."/>
            <person name="Howarth C."/>
            <person name="Imamovic A."/>
            <person name="Larimer J."/>
            <person name="McCowan C."/>
            <person name="Murphy C."/>
            <person name="Neiman D."/>
            <person name="Pearson M."/>
            <person name="Priest M."/>
            <person name="Roberts A."/>
            <person name="Saif S."/>
            <person name="Shea T."/>
            <person name="Sisk P."/>
            <person name="Sykes S."/>
            <person name="Wortman J."/>
            <person name="Nusbaum C."/>
            <person name="Birren B."/>
        </authorList>
    </citation>
    <scope>NUCLEOTIDE SEQUENCE [LARGE SCALE GENOMIC DNA]</scope>
    <source>
        <strain evidence="2 3">ANC 3835</strain>
    </source>
</reference>
<dbReference type="EMBL" id="APQK01000012">
    <property type="protein sequence ID" value="ENW05067.1"/>
    <property type="molecule type" value="Genomic_DNA"/>
</dbReference>
<proteinExistence type="predicted"/>
<dbReference type="Proteomes" id="UP000018417">
    <property type="component" value="Unassembled WGS sequence"/>
</dbReference>
<dbReference type="Pfam" id="PF12680">
    <property type="entry name" value="SnoaL_2"/>
    <property type="match status" value="1"/>
</dbReference>
<dbReference type="HOGENOM" id="CLU_119884_2_0_6"/>
<feature type="domain" description="SnoaL-like" evidence="1">
    <location>
        <begin position="11"/>
        <end position="107"/>
    </location>
</feature>
<dbReference type="AlphaFoldDB" id="N9E4M3"/>
<dbReference type="Gene3D" id="3.10.450.50">
    <property type="match status" value="1"/>
</dbReference>
<evidence type="ECO:0000313" key="3">
    <source>
        <dbReference type="Proteomes" id="UP000018417"/>
    </source>
</evidence>
<dbReference type="RefSeq" id="WP_005054138.1">
    <property type="nucleotide sequence ID" value="NZ_KB849759.1"/>
</dbReference>
<protein>
    <recommendedName>
        <fullName evidence="1">SnoaL-like domain-containing protein</fullName>
    </recommendedName>
</protein>
<dbReference type="InterPro" id="IPR032710">
    <property type="entry name" value="NTF2-like_dom_sf"/>
</dbReference>
<accession>N9E4M3</accession>
<name>N9E4M3_9GAMM</name>
<organism evidence="2 3">
    <name type="scientific">Acinetobacter beijerinckii ANC 3835</name>
    <dbReference type="NCBI Taxonomy" id="1217649"/>
    <lineage>
        <taxon>Bacteria</taxon>
        <taxon>Pseudomonadati</taxon>
        <taxon>Pseudomonadota</taxon>
        <taxon>Gammaproteobacteria</taxon>
        <taxon>Moraxellales</taxon>
        <taxon>Moraxellaceae</taxon>
        <taxon>Acinetobacter</taxon>
    </lineage>
</organism>
<gene>
    <name evidence="2" type="ORF">F934_01799</name>
</gene>
<dbReference type="InterPro" id="IPR037401">
    <property type="entry name" value="SnoaL-like"/>
</dbReference>